<evidence type="ECO:0000256" key="6">
    <source>
        <dbReference type="ARBA" id="ARBA00023242"/>
    </source>
</evidence>
<dbReference type="Proteomes" id="UP001497457">
    <property type="component" value="Chromosome 18b"/>
</dbReference>
<evidence type="ECO:0000256" key="1">
    <source>
        <dbReference type="ARBA" id="ARBA00004049"/>
    </source>
</evidence>
<evidence type="ECO:0000256" key="2">
    <source>
        <dbReference type="ARBA" id="ARBA00023015"/>
    </source>
</evidence>
<dbReference type="PROSITE" id="PS51519">
    <property type="entry name" value="RWP_RK"/>
    <property type="match status" value="1"/>
</dbReference>
<feature type="domain" description="RWP-RK" evidence="8">
    <location>
        <begin position="230"/>
        <end position="318"/>
    </location>
</feature>
<evidence type="ECO:0000256" key="3">
    <source>
        <dbReference type="ARBA" id="ARBA00023054"/>
    </source>
</evidence>
<evidence type="ECO:0000256" key="7">
    <source>
        <dbReference type="SAM" id="MobiDB-lite"/>
    </source>
</evidence>
<evidence type="ECO:0000259" key="8">
    <source>
        <dbReference type="PROSITE" id="PS51519"/>
    </source>
</evidence>
<dbReference type="AlphaFoldDB" id="A0ABC8Z6T7"/>
<evidence type="ECO:0000313" key="10">
    <source>
        <dbReference type="Proteomes" id="UP001497457"/>
    </source>
</evidence>
<organism evidence="9 10">
    <name type="scientific">Urochloa decumbens</name>
    <dbReference type="NCBI Taxonomy" id="240449"/>
    <lineage>
        <taxon>Eukaryota</taxon>
        <taxon>Viridiplantae</taxon>
        <taxon>Streptophyta</taxon>
        <taxon>Embryophyta</taxon>
        <taxon>Tracheophyta</taxon>
        <taxon>Spermatophyta</taxon>
        <taxon>Magnoliopsida</taxon>
        <taxon>Liliopsida</taxon>
        <taxon>Poales</taxon>
        <taxon>Poaceae</taxon>
        <taxon>PACMAD clade</taxon>
        <taxon>Panicoideae</taxon>
        <taxon>Panicodae</taxon>
        <taxon>Paniceae</taxon>
        <taxon>Melinidinae</taxon>
        <taxon>Urochloa</taxon>
    </lineage>
</organism>
<accession>A0ABC8Z6T7</accession>
<keyword evidence="4" id="KW-0238">DNA-binding</keyword>
<sequence>MAPYYDGDGYHYGLDDFPLLCPASPLPMLSAEDYCPPIAAAPPPAHLIGRSSIDELIDGSYCHGALDAAADCPSSALMNLREHESYYDLPLFCLPPPAAGDPYFSINQLQPVLPADNATVGLDDTPLLPLGDIDLEAFDNADTADEDTPPHHDGHAMIVPGLPADKHAVGQEYAGLDDDYAEQKPMVFAGSFLPGPGGANDAFESAARHRREASSVAAAQLAPPPRGRRSGAGRGHRSPAPALGKTRLDHIGFEELRRYFYMPITRAAREMNVGLTVLKKRCRELGIARWPHRKMKSLKSLILNVQEMAGAGMNNPAAVRQELEALETYCALMEENPAIELTERTKKLRQACFKESYKRRRAAAVSVVDHIFSFGDQQYHHHQLTPPLSSADEGHSQGSGVFGY</sequence>
<feature type="region of interest" description="Disordered" evidence="7">
    <location>
        <begin position="199"/>
        <end position="246"/>
    </location>
</feature>
<dbReference type="EMBL" id="OZ075128">
    <property type="protein sequence ID" value="CAL4956242.1"/>
    <property type="molecule type" value="Genomic_DNA"/>
</dbReference>
<keyword evidence="5" id="KW-0804">Transcription</keyword>
<gene>
    <name evidence="9" type="ORF">URODEC1_LOCUS41920</name>
</gene>
<feature type="region of interest" description="Disordered" evidence="7">
    <location>
        <begin position="383"/>
        <end position="404"/>
    </location>
</feature>
<reference evidence="9" key="1">
    <citation type="submission" date="2024-10" db="EMBL/GenBank/DDBJ databases">
        <authorList>
            <person name="Ryan C."/>
        </authorList>
    </citation>
    <scope>NUCLEOTIDE SEQUENCE [LARGE SCALE GENOMIC DNA]</scope>
</reference>
<dbReference type="Pfam" id="PF02042">
    <property type="entry name" value="RWP-RK"/>
    <property type="match status" value="1"/>
</dbReference>
<evidence type="ECO:0000256" key="5">
    <source>
        <dbReference type="ARBA" id="ARBA00023163"/>
    </source>
</evidence>
<keyword evidence="10" id="KW-1185">Reference proteome</keyword>
<keyword evidence="2" id="KW-0805">Transcription regulation</keyword>
<keyword evidence="6" id="KW-0539">Nucleus</keyword>
<keyword evidence="3" id="KW-0175">Coiled coil</keyword>
<dbReference type="InterPro" id="IPR044607">
    <property type="entry name" value="RKD-like"/>
</dbReference>
<feature type="compositionally biased region" description="Basic residues" evidence="7">
    <location>
        <begin position="226"/>
        <end position="237"/>
    </location>
</feature>
<comment type="function">
    <text evidence="1">Putative transcription factor.</text>
</comment>
<protein>
    <recommendedName>
        <fullName evidence="8">RWP-RK domain-containing protein</fullName>
    </recommendedName>
</protein>
<dbReference type="InterPro" id="IPR003035">
    <property type="entry name" value="RWP-RK_dom"/>
</dbReference>
<dbReference type="GO" id="GO:0003677">
    <property type="term" value="F:DNA binding"/>
    <property type="evidence" value="ECO:0007669"/>
    <property type="project" value="UniProtKB-KW"/>
</dbReference>
<name>A0ABC8Z6T7_9POAL</name>
<evidence type="ECO:0000256" key="4">
    <source>
        <dbReference type="ARBA" id="ARBA00023125"/>
    </source>
</evidence>
<dbReference type="PANTHER" id="PTHR46373:SF2">
    <property type="entry name" value="RWP-RK DOMAIN-CONTAINING PROTEIN"/>
    <property type="match status" value="1"/>
</dbReference>
<dbReference type="PANTHER" id="PTHR46373">
    <property type="entry name" value="PROTEIN RKD4"/>
    <property type="match status" value="1"/>
</dbReference>
<evidence type="ECO:0000313" key="9">
    <source>
        <dbReference type="EMBL" id="CAL4956242.1"/>
    </source>
</evidence>
<proteinExistence type="predicted"/>